<accession>A0A392T2R2</accession>
<feature type="non-terminal residue" evidence="1">
    <location>
        <position position="43"/>
    </location>
</feature>
<sequence length="43" mass="4795">MAVGTQMALIEAEEPLKCKLLSGTFKDVALRWYMNLPNHSVMG</sequence>
<evidence type="ECO:0008006" key="3">
    <source>
        <dbReference type="Google" id="ProtNLM"/>
    </source>
</evidence>
<comment type="caution">
    <text evidence="1">The sequence shown here is derived from an EMBL/GenBank/DDBJ whole genome shotgun (WGS) entry which is preliminary data.</text>
</comment>
<organism evidence="1 2">
    <name type="scientific">Trifolium medium</name>
    <dbReference type="NCBI Taxonomy" id="97028"/>
    <lineage>
        <taxon>Eukaryota</taxon>
        <taxon>Viridiplantae</taxon>
        <taxon>Streptophyta</taxon>
        <taxon>Embryophyta</taxon>
        <taxon>Tracheophyta</taxon>
        <taxon>Spermatophyta</taxon>
        <taxon>Magnoliopsida</taxon>
        <taxon>eudicotyledons</taxon>
        <taxon>Gunneridae</taxon>
        <taxon>Pentapetalae</taxon>
        <taxon>rosids</taxon>
        <taxon>fabids</taxon>
        <taxon>Fabales</taxon>
        <taxon>Fabaceae</taxon>
        <taxon>Papilionoideae</taxon>
        <taxon>50 kb inversion clade</taxon>
        <taxon>NPAAA clade</taxon>
        <taxon>Hologalegina</taxon>
        <taxon>IRL clade</taxon>
        <taxon>Trifolieae</taxon>
        <taxon>Trifolium</taxon>
    </lineage>
</organism>
<dbReference type="EMBL" id="LXQA010494513">
    <property type="protein sequence ID" value="MCI55329.1"/>
    <property type="molecule type" value="Genomic_DNA"/>
</dbReference>
<protein>
    <recommendedName>
        <fullName evidence="3">Retrotransposon gag domain-containing protein</fullName>
    </recommendedName>
</protein>
<name>A0A392T2R2_9FABA</name>
<proteinExistence type="predicted"/>
<dbReference type="Proteomes" id="UP000265520">
    <property type="component" value="Unassembled WGS sequence"/>
</dbReference>
<evidence type="ECO:0000313" key="2">
    <source>
        <dbReference type="Proteomes" id="UP000265520"/>
    </source>
</evidence>
<evidence type="ECO:0000313" key="1">
    <source>
        <dbReference type="EMBL" id="MCI55329.1"/>
    </source>
</evidence>
<dbReference type="AlphaFoldDB" id="A0A392T2R2"/>
<keyword evidence="2" id="KW-1185">Reference proteome</keyword>
<reference evidence="1 2" key="1">
    <citation type="journal article" date="2018" name="Front. Plant Sci.">
        <title>Red Clover (Trifolium pratense) and Zigzag Clover (T. medium) - A Picture of Genomic Similarities and Differences.</title>
        <authorList>
            <person name="Dluhosova J."/>
            <person name="Istvanek J."/>
            <person name="Nedelnik J."/>
            <person name="Repkova J."/>
        </authorList>
    </citation>
    <scope>NUCLEOTIDE SEQUENCE [LARGE SCALE GENOMIC DNA]</scope>
    <source>
        <strain evidence="2">cv. 10/8</strain>
        <tissue evidence="1">Leaf</tissue>
    </source>
</reference>